<feature type="DNA-binding region" description="H-T-H motif" evidence="2">
    <location>
        <begin position="51"/>
        <end position="70"/>
    </location>
</feature>
<name>A0A846S9B3_9MICO</name>
<dbReference type="SUPFAM" id="SSF46689">
    <property type="entry name" value="Homeodomain-like"/>
    <property type="match status" value="1"/>
</dbReference>
<evidence type="ECO:0000256" key="1">
    <source>
        <dbReference type="ARBA" id="ARBA00023125"/>
    </source>
</evidence>
<sequence>MNVQASENFPGTSSAGMWRGTSRADRDGARRERLLEAALELYGTLGFRATSIQALCHESSVSSRSFYELFPARRTGHTAEGGAAQESLSAQESLLEHLYIVLNAEIGEAMATLTIPPSTSLRDATVHVVSAALMPMLRDERKARVLEVEAVGVNESLEARRRETMRMLAAAVDSAFVRLQSAFDLPDRGFSPKANGGDLTSIIVVGGITEALVQRVHTPVPERTSTTAFLTHIAEVAMRAYGVAPDRGS</sequence>
<dbReference type="EMBL" id="JAATJN010000001">
    <property type="protein sequence ID" value="NJC58631.1"/>
    <property type="molecule type" value="Genomic_DNA"/>
</dbReference>
<dbReference type="InterPro" id="IPR009057">
    <property type="entry name" value="Homeodomain-like_sf"/>
</dbReference>
<keyword evidence="6" id="KW-1185">Reference proteome</keyword>
<protein>
    <submittedName>
        <fullName evidence="5">AcrR family transcriptional regulator</fullName>
    </submittedName>
</protein>
<evidence type="ECO:0000259" key="4">
    <source>
        <dbReference type="PROSITE" id="PS50977"/>
    </source>
</evidence>
<evidence type="ECO:0000313" key="5">
    <source>
        <dbReference type="EMBL" id="NJC58631.1"/>
    </source>
</evidence>
<organism evidence="5 6">
    <name type="scientific">Brevibacterium marinum</name>
    <dbReference type="NCBI Taxonomy" id="418643"/>
    <lineage>
        <taxon>Bacteria</taxon>
        <taxon>Bacillati</taxon>
        <taxon>Actinomycetota</taxon>
        <taxon>Actinomycetes</taxon>
        <taxon>Micrococcales</taxon>
        <taxon>Brevibacteriaceae</taxon>
        <taxon>Brevibacterium</taxon>
    </lineage>
</organism>
<proteinExistence type="predicted"/>
<feature type="compositionally biased region" description="Polar residues" evidence="3">
    <location>
        <begin position="1"/>
        <end position="15"/>
    </location>
</feature>
<dbReference type="Gene3D" id="1.10.357.10">
    <property type="entry name" value="Tetracycline Repressor, domain 2"/>
    <property type="match status" value="1"/>
</dbReference>
<dbReference type="Pfam" id="PF00440">
    <property type="entry name" value="TetR_N"/>
    <property type="match status" value="1"/>
</dbReference>
<dbReference type="GO" id="GO:0003677">
    <property type="term" value="F:DNA binding"/>
    <property type="evidence" value="ECO:0007669"/>
    <property type="project" value="UniProtKB-UniRule"/>
</dbReference>
<dbReference type="AlphaFoldDB" id="A0A846S9B3"/>
<comment type="caution">
    <text evidence="5">The sequence shown here is derived from an EMBL/GenBank/DDBJ whole genome shotgun (WGS) entry which is preliminary data.</text>
</comment>
<dbReference type="RefSeq" id="WP_167952501.1">
    <property type="nucleotide sequence ID" value="NZ_BAAAPQ010000038.1"/>
</dbReference>
<evidence type="ECO:0000256" key="2">
    <source>
        <dbReference type="PROSITE-ProRule" id="PRU00335"/>
    </source>
</evidence>
<evidence type="ECO:0000256" key="3">
    <source>
        <dbReference type="SAM" id="MobiDB-lite"/>
    </source>
</evidence>
<dbReference type="InterPro" id="IPR001647">
    <property type="entry name" value="HTH_TetR"/>
</dbReference>
<keyword evidence="1 2" id="KW-0238">DNA-binding</keyword>
<gene>
    <name evidence="5" type="ORF">BKA07_003666</name>
</gene>
<feature type="region of interest" description="Disordered" evidence="3">
    <location>
        <begin position="1"/>
        <end position="26"/>
    </location>
</feature>
<dbReference type="Proteomes" id="UP000576792">
    <property type="component" value="Unassembled WGS sequence"/>
</dbReference>
<accession>A0A846S9B3</accession>
<dbReference type="PROSITE" id="PS50977">
    <property type="entry name" value="HTH_TETR_2"/>
    <property type="match status" value="1"/>
</dbReference>
<feature type="domain" description="HTH tetR-type" evidence="4">
    <location>
        <begin position="28"/>
        <end position="88"/>
    </location>
</feature>
<evidence type="ECO:0000313" key="6">
    <source>
        <dbReference type="Proteomes" id="UP000576792"/>
    </source>
</evidence>
<reference evidence="5 6" key="1">
    <citation type="submission" date="2020-03" db="EMBL/GenBank/DDBJ databases">
        <title>Sequencing the genomes of 1000 actinobacteria strains.</title>
        <authorList>
            <person name="Klenk H.-P."/>
        </authorList>
    </citation>
    <scope>NUCLEOTIDE SEQUENCE [LARGE SCALE GENOMIC DNA]</scope>
    <source>
        <strain evidence="5 6">DSM 18964</strain>
    </source>
</reference>